<dbReference type="OrthoDB" id="46159at2759"/>
<gene>
    <name evidence="1" type="ORF">CSKR_110788</name>
</gene>
<protein>
    <submittedName>
        <fullName evidence="1">Uncharacterized protein</fullName>
    </submittedName>
</protein>
<comment type="caution">
    <text evidence="1">The sequence shown here is derived from an EMBL/GenBank/DDBJ whole genome shotgun (WGS) entry which is preliminary data.</text>
</comment>
<name>A0A419QB65_CLOSI</name>
<proteinExistence type="predicted"/>
<sequence length="332" mass="36536">MPSCHPTKGSMTGILPGCPSLDRGSREGVAEFRTDTASPLAVRRCYGQEVHPARDWPNDWSAFWSSIKVSSDWPKFWTQLPIMLQYPPNTGCQWRIQKASKFPGCYRRMHFICDALHMFLIWFWALIHVNTFGSGFGGNSSLLGSDRELSRGNTVITPGPLSALALATPCVSLCGFLVATSREVSPTRLAYMSYGIPGDYNQQGPYNAAGYAGRNGLADARQMGGATMTMSPYGAAAGSRIPRSQGASREPSPTRSVSGYQQPVYNTQYSSFRQRGRPSISTMSDYGDSVDTRVRFQPEVDPWTVNVEPPTASEVYNCICILKRHHSTATYA</sequence>
<dbReference type="Proteomes" id="UP000286415">
    <property type="component" value="Unassembled WGS sequence"/>
</dbReference>
<reference evidence="1 2" key="2">
    <citation type="journal article" date="2021" name="Genomics">
        <title>High-quality reference genome for Clonorchis sinensis.</title>
        <authorList>
            <person name="Young N.D."/>
            <person name="Stroehlein A.J."/>
            <person name="Kinkar L."/>
            <person name="Wang T."/>
            <person name="Sohn W.M."/>
            <person name="Chang B.C.H."/>
            <person name="Kaur P."/>
            <person name="Weisz D."/>
            <person name="Dudchenko O."/>
            <person name="Aiden E.L."/>
            <person name="Korhonen P.K."/>
            <person name="Gasser R.B."/>
        </authorList>
    </citation>
    <scope>NUCLEOTIDE SEQUENCE [LARGE SCALE GENOMIC DNA]</scope>
    <source>
        <strain evidence="1">Cs-k2</strain>
    </source>
</reference>
<evidence type="ECO:0000313" key="1">
    <source>
        <dbReference type="EMBL" id="KAG5448056.1"/>
    </source>
</evidence>
<accession>A0A419QB65</accession>
<reference evidence="1 2" key="1">
    <citation type="journal article" date="2018" name="Biotechnol. Adv.">
        <title>Improved genomic resources and new bioinformatic workflow for the carcinogenic parasite Clonorchis sinensis: Biotechnological implications.</title>
        <authorList>
            <person name="Wang D."/>
            <person name="Korhonen P.K."/>
            <person name="Gasser R.B."/>
            <person name="Young N.D."/>
        </authorList>
    </citation>
    <scope>NUCLEOTIDE SEQUENCE [LARGE SCALE GENOMIC DNA]</scope>
    <source>
        <strain evidence="1">Cs-k2</strain>
    </source>
</reference>
<dbReference type="AlphaFoldDB" id="A0A419QB65"/>
<keyword evidence="2" id="KW-1185">Reference proteome</keyword>
<dbReference type="STRING" id="79923.A0A419QB65"/>
<dbReference type="InParanoid" id="A0A419QB65"/>
<dbReference type="EMBL" id="NIRI02000042">
    <property type="protein sequence ID" value="KAG5448056.1"/>
    <property type="molecule type" value="Genomic_DNA"/>
</dbReference>
<evidence type="ECO:0000313" key="2">
    <source>
        <dbReference type="Proteomes" id="UP000286415"/>
    </source>
</evidence>
<organism evidence="1 2">
    <name type="scientific">Clonorchis sinensis</name>
    <name type="common">Chinese liver fluke</name>
    <dbReference type="NCBI Taxonomy" id="79923"/>
    <lineage>
        <taxon>Eukaryota</taxon>
        <taxon>Metazoa</taxon>
        <taxon>Spiralia</taxon>
        <taxon>Lophotrochozoa</taxon>
        <taxon>Platyhelminthes</taxon>
        <taxon>Trematoda</taxon>
        <taxon>Digenea</taxon>
        <taxon>Opisthorchiida</taxon>
        <taxon>Opisthorchiata</taxon>
        <taxon>Opisthorchiidae</taxon>
        <taxon>Clonorchis</taxon>
    </lineage>
</organism>